<dbReference type="PRINTS" id="PR00344">
    <property type="entry name" value="BCTRLSENSOR"/>
</dbReference>
<gene>
    <name evidence="12" type="ORF">ACFFF6_00790</name>
</gene>
<evidence type="ECO:0000256" key="5">
    <source>
        <dbReference type="ARBA" id="ARBA00022679"/>
    </source>
</evidence>
<keyword evidence="9" id="KW-0902">Two-component regulatory system</keyword>
<dbReference type="Pfam" id="PF00512">
    <property type="entry name" value="HisKA"/>
    <property type="match status" value="1"/>
</dbReference>
<dbReference type="SMART" id="SM00388">
    <property type="entry name" value="HisKA"/>
    <property type="match status" value="1"/>
</dbReference>
<organism evidence="12 13">
    <name type="scientific">Brachybacterium hainanense</name>
    <dbReference type="NCBI Taxonomy" id="1541174"/>
    <lineage>
        <taxon>Bacteria</taxon>
        <taxon>Bacillati</taxon>
        <taxon>Actinomycetota</taxon>
        <taxon>Actinomycetes</taxon>
        <taxon>Micrococcales</taxon>
        <taxon>Dermabacteraceae</taxon>
        <taxon>Brachybacterium</taxon>
    </lineage>
</organism>
<feature type="domain" description="Histidine kinase" evidence="11">
    <location>
        <begin position="49"/>
        <end position="259"/>
    </location>
</feature>
<comment type="caution">
    <text evidence="12">The sequence shown here is derived from an EMBL/GenBank/DDBJ whole genome shotgun (WGS) entry which is preliminary data.</text>
</comment>
<accession>A0ABV6R678</accession>
<sequence>MDAALGAGLAAGLVGLALGLAAGLLLGRRRPRTPAREAPPVPERTVVRLLSHEIRTPLALVKGAADLLAEESPGPLNRQQRSFVTTIVDNTTLVIGMAEGFLLEARWDAGAPDLDRTAVDVRALVRETVLELRRIRRRPVELDSRGGPLVLEADAGMIRQVLWNLLGNAIRHAGPEARVAVRVDETAEGAVIEVADDGAGMDEQARGDLFAPARSGHPEGTGIGMDVITRIVDAHGGRVVVDTLSRRGTRIMVVLPWPEPGGPDASRQEG</sequence>
<dbReference type="PANTHER" id="PTHR42878:SF7">
    <property type="entry name" value="SENSOR HISTIDINE KINASE GLRK"/>
    <property type="match status" value="1"/>
</dbReference>
<comment type="catalytic activity">
    <reaction evidence="1">
        <text>ATP + protein L-histidine = ADP + protein N-phospho-L-histidine.</text>
        <dbReference type="EC" id="2.7.13.3"/>
    </reaction>
</comment>
<dbReference type="Pfam" id="PF02518">
    <property type="entry name" value="HATPase_c"/>
    <property type="match status" value="1"/>
</dbReference>
<evidence type="ECO:0000256" key="3">
    <source>
        <dbReference type="ARBA" id="ARBA00012438"/>
    </source>
</evidence>
<dbReference type="RefSeq" id="WP_376977300.1">
    <property type="nucleotide sequence ID" value="NZ_JBHLSV010000001.1"/>
</dbReference>
<evidence type="ECO:0000256" key="4">
    <source>
        <dbReference type="ARBA" id="ARBA00022553"/>
    </source>
</evidence>
<keyword evidence="7 12" id="KW-0418">Kinase</keyword>
<comment type="subcellular location">
    <subcellularLocation>
        <location evidence="2">Cell membrane</location>
    </subcellularLocation>
</comment>
<dbReference type="InterPro" id="IPR050351">
    <property type="entry name" value="BphY/WalK/GraS-like"/>
</dbReference>
<evidence type="ECO:0000256" key="8">
    <source>
        <dbReference type="ARBA" id="ARBA00022840"/>
    </source>
</evidence>
<reference evidence="12 13" key="1">
    <citation type="submission" date="2024-09" db="EMBL/GenBank/DDBJ databases">
        <authorList>
            <person name="Sun Q."/>
            <person name="Mori K."/>
        </authorList>
    </citation>
    <scope>NUCLEOTIDE SEQUENCE [LARGE SCALE GENOMIC DNA]</scope>
    <source>
        <strain evidence="12 13">CICC 10874</strain>
    </source>
</reference>
<dbReference type="SUPFAM" id="SSF55874">
    <property type="entry name" value="ATPase domain of HSP90 chaperone/DNA topoisomerase II/histidine kinase"/>
    <property type="match status" value="1"/>
</dbReference>
<dbReference type="CDD" id="cd00075">
    <property type="entry name" value="HATPase"/>
    <property type="match status" value="1"/>
</dbReference>
<evidence type="ECO:0000259" key="11">
    <source>
        <dbReference type="PROSITE" id="PS50109"/>
    </source>
</evidence>
<protein>
    <recommendedName>
        <fullName evidence="10">Sensor-like histidine kinase SenX3</fullName>
        <ecNumber evidence="3">2.7.13.3</ecNumber>
    </recommendedName>
</protein>
<dbReference type="EMBL" id="JBHLSV010000001">
    <property type="protein sequence ID" value="MFC0672485.1"/>
    <property type="molecule type" value="Genomic_DNA"/>
</dbReference>
<evidence type="ECO:0000256" key="9">
    <source>
        <dbReference type="ARBA" id="ARBA00023012"/>
    </source>
</evidence>
<keyword evidence="13" id="KW-1185">Reference proteome</keyword>
<dbReference type="PANTHER" id="PTHR42878">
    <property type="entry name" value="TWO-COMPONENT HISTIDINE KINASE"/>
    <property type="match status" value="1"/>
</dbReference>
<evidence type="ECO:0000256" key="7">
    <source>
        <dbReference type="ARBA" id="ARBA00022777"/>
    </source>
</evidence>
<evidence type="ECO:0000313" key="13">
    <source>
        <dbReference type="Proteomes" id="UP001589793"/>
    </source>
</evidence>
<keyword evidence="6" id="KW-0547">Nucleotide-binding</keyword>
<evidence type="ECO:0000256" key="10">
    <source>
        <dbReference type="ARBA" id="ARBA00039401"/>
    </source>
</evidence>
<dbReference type="InterPro" id="IPR004358">
    <property type="entry name" value="Sig_transdc_His_kin-like_C"/>
</dbReference>
<dbReference type="Gene3D" id="1.10.287.130">
    <property type="match status" value="1"/>
</dbReference>
<keyword evidence="4" id="KW-0597">Phosphoprotein</keyword>
<evidence type="ECO:0000313" key="12">
    <source>
        <dbReference type="EMBL" id="MFC0672485.1"/>
    </source>
</evidence>
<dbReference type="InterPro" id="IPR036097">
    <property type="entry name" value="HisK_dim/P_sf"/>
</dbReference>
<keyword evidence="5" id="KW-0808">Transferase</keyword>
<dbReference type="EC" id="2.7.13.3" evidence="3"/>
<evidence type="ECO:0000256" key="2">
    <source>
        <dbReference type="ARBA" id="ARBA00004236"/>
    </source>
</evidence>
<evidence type="ECO:0000256" key="1">
    <source>
        <dbReference type="ARBA" id="ARBA00000085"/>
    </source>
</evidence>
<name>A0ABV6R678_9MICO</name>
<dbReference type="PROSITE" id="PS50109">
    <property type="entry name" value="HIS_KIN"/>
    <property type="match status" value="1"/>
</dbReference>
<dbReference type="InterPro" id="IPR005467">
    <property type="entry name" value="His_kinase_dom"/>
</dbReference>
<dbReference type="InterPro" id="IPR003661">
    <property type="entry name" value="HisK_dim/P_dom"/>
</dbReference>
<dbReference type="CDD" id="cd00082">
    <property type="entry name" value="HisKA"/>
    <property type="match status" value="1"/>
</dbReference>
<dbReference type="InterPro" id="IPR036890">
    <property type="entry name" value="HATPase_C_sf"/>
</dbReference>
<dbReference type="Gene3D" id="3.30.565.10">
    <property type="entry name" value="Histidine kinase-like ATPase, C-terminal domain"/>
    <property type="match status" value="1"/>
</dbReference>
<dbReference type="SMART" id="SM00387">
    <property type="entry name" value="HATPase_c"/>
    <property type="match status" value="1"/>
</dbReference>
<dbReference type="GO" id="GO:0016301">
    <property type="term" value="F:kinase activity"/>
    <property type="evidence" value="ECO:0007669"/>
    <property type="project" value="UniProtKB-KW"/>
</dbReference>
<evidence type="ECO:0000256" key="6">
    <source>
        <dbReference type="ARBA" id="ARBA00022741"/>
    </source>
</evidence>
<dbReference type="Proteomes" id="UP001589793">
    <property type="component" value="Unassembled WGS sequence"/>
</dbReference>
<keyword evidence="8" id="KW-0067">ATP-binding</keyword>
<dbReference type="SUPFAM" id="SSF47384">
    <property type="entry name" value="Homodimeric domain of signal transducing histidine kinase"/>
    <property type="match status" value="1"/>
</dbReference>
<proteinExistence type="predicted"/>
<dbReference type="InterPro" id="IPR003594">
    <property type="entry name" value="HATPase_dom"/>
</dbReference>